<dbReference type="EMBL" id="CP009216">
    <property type="protein sequence ID" value="AIL97826.1"/>
    <property type="molecule type" value="Genomic_DNA"/>
</dbReference>
<dbReference type="InterPro" id="IPR027417">
    <property type="entry name" value="P-loop_NTPase"/>
</dbReference>
<geneLocation type="plasmid" evidence="4">
    <name>unnamed</name>
</geneLocation>
<dbReference type="InterPro" id="IPR035421">
    <property type="entry name" value="Terminase_6C"/>
</dbReference>
<feature type="domain" description="Terminase large subunit gp17-like C-terminal" evidence="2">
    <location>
        <begin position="283"/>
        <end position="399"/>
    </location>
</feature>
<evidence type="ECO:0000256" key="1">
    <source>
        <dbReference type="ARBA" id="ARBA00022612"/>
    </source>
</evidence>
<protein>
    <recommendedName>
        <fullName evidence="2">Terminase large subunit gp17-like C-terminal domain-containing protein</fullName>
    </recommendedName>
</protein>
<dbReference type="Proteomes" id="UP000028939">
    <property type="component" value="Chromosome"/>
</dbReference>
<keyword evidence="4" id="KW-0614">Plasmid</keyword>
<reference evidence="4 5" key="1">
    <citation type="submission" date="2014-08" db="EMBL/GenBank/DDBJ databases">
        <title>Complete genome sequence of Corynebacterium ureicelerivorans DSM 45051, a lipophilic and urea-splitting isolate from a blood culture of a septicaemia patient.</title>
        <authorList>
            <person name="Tippelt A."/>
            <person name="Albersmeier A."/>
            <person name="Brinkrolf K."/>
            <person name="Ruckert C."/>
            <person name="Tauch A."/>
        </authorList>
    </citation>
    <scope>NUCLEOTIDE SEQUENCE [LARGE SCALE GENOMIC DNA]</scope>
    <source>
        <strain evidence="4 5">IMMIB RIV-2301</strain>
        <plasmid evidence="5">Plasmid unnamed</plasmid>
        <plasmid evidence="4">unnamed</plasmid>
    </source>
</reference>
<organism evidence="4 5">
    <name type="scientific">Corynebacterium ureicelerivorans</name>
    <dbReference type="NCBI Taxonomy" id="401472"/>
    <lineage>
        <taxon>Bacteria</taxon>
        <taxon>Bacillati</taxon>
        <taxon>Actinomycetota</taxon>
        <taxon>Actinomycetes</taxon>
        <taxon>Mycobacteriales</taxon>
        <taxon>Corynebacteriaceae</taxon>
        <taxon>Corynebacterium</taxon>
    </lineage>
</organism>
<dbReference type="OrthoDB" id="4498710at2"/>
<dbReference type="Gene3D" id="3.30.420.280">
    <property type="match status" value="1"/>
</dbReference>
<dbReference type="KEGG" id="cuv:CUREI_03130"/>
<dbReference type="HOGENOM" id="CLU_042013_1_0_11"/>
<gene>
    <name evidence="3" type="ORF">CUREI_03130</name>
    <name evidence="4" type="ORF">CUREI_11660</name>
</gene>
<evidence type="ECO:0000259" key="2">
    <source>
        <dbReference type="Pfam" id="PF17289"/>
    </source>
</evidence>
<evidence type="ECO:0000313" key="3">
    <source>
        <dbReference type="EMBL" id="AIL96421.1"/>
    </source>
</evidence>
<evidence type="ECO:0000313" key="4">
    <source>
        <dbReference type="EMBL" id="AIL97826.1"/>
    </source>
</evidence>
<dbReference type="STRING" id="401472.CUREI_03130"/>
<dbReference type="Gene3D" id="3.40.50.300">
    <property type="entry name" value="P-loop containing nucleotide triphosphate hydrolases"/>
    <property type="match status" value="1"/>
</dbReference>
<dbReference type="RefSeq" id="WP_038610273.1">
    <property type="nucleotide sequence ID" value="NZ_CP009215.1"/>
</dbReference>
<dbReference type="KEGG" id="cuv:CUREI_11660"/>
<keyword evidence="5" id="KW-1185">Reference proteome</keyword>
<proteinExistence type="predicted"/>
<dbReference type="InterPro" id="IPR006437">
    <property type="entry name" value="Phage_terminase_lsu"/>
</dbReference>
<dbReference type="EMBL" id="CP009215">
    <property type="protein sequence ID" value="AIL96421.1"/>
    <property type="molecule type" value="Genomic_DNA"/>
</dbReference>
<name>A0A077HN58_9CORY</name>
<evidence type="ECO:0000313" key="5">
    <source>
        <dbReference type="Proteomes" id="UP000028939"/>
    </source>
</evidence>
<dbReference type="NCBIfam" id="TIGR01547">
    <property type="entry name" value="phage_term_2"/>
    <property type="match status" value="1"/>
</dbReference>
<accession>A0A077HN58</accession>
<sequence length="413" mass="46966">MAVTLSPKQKQAWAHSTRFINVWDGSVSGGKTFTWLLLMLHKIQNAPAEGDIVIMGYSLPSVYRNVFSLIESHPLFAPFREHVRYNHNADTALMFGRTVHVIGMGTIKASDRIRGMTIRYAFVDEGTLMPHEVFTMLLTRLRVEGAQCFITTNPGNQRHYLLTDYIQRPDETDTYHATFTMADNPGLPAEYVERQKALYTGVFYQRFILGRWVAAEGAVFQGWDEDTMTVQELPELLQTFSVGVDYGTEHPTAGYALSLGRSVEDGQDTYRLYLHNEWSPNPTRRATDFELATSFEEWTATLPHWPQYMYADPAAASFREELLRRGLTTHRADNKVLDGIRTLDSLLMAGQLKVHASCAHLLDELPTYVWDAKAAERGEDKPVKEHDDHVDAARYAVHSSRHLWRAMLTAPEP</sequence>
<dbReference type="AlphaFoldDB" id="A0A077HN58"/>
<dbReference type="Proteomes" id="UP000028939">
    <property type="component" value="Plasmid unnamed"/>
</dbReference>
<dbReference type="Pfam" id="PF03237">
    <property type="entry name" value="Terminase_6N"/>
    <property type="match status" value="1"/>
</dbReference>
<keyword evidence="1" id="KW-1188">Viral release from host cell</keyword>
<dbReference type="Pfam" id="PF17289">
    <property type="entry name" value="Terminase_6C"/>
    <property type="match status" value="1"/>
</dbReference>